<keyword evidence="3" id="KW-1185">Reference proteome</keyword>
<dbReference type="Pfam" id="PF12708">
    <property type="entry name" value="Pect-lyase_RHGA_epim"/>
    <property type="match status" value="1"/>
</dbReference>
<dbReference type="AlphaFoldDB" id="A0A917SVW2"/>
<evidence type="ECO:0000259" key="1">
    <source>
        <dbReference type="Pfam" id="PF12708"/>
    </source>
</evidence>
<reference evidence="2" key="1">
    <citation type="journal article" date="2014" name="Int. J. Syst. Evol. Microbiol.">
        <title>Complete genome sequence of Corynebacterium casei LMG S-19264T (=DSM 44701T), isolated from a smear-ripened cheese.</title>
        <authorList>
            <consortium name="US DOE Joint Genome Institute (JGI-PGF)"/>
            <person name="Walter F."/>
            <person name="Albersmeier A."/>
            <person name="Kalinowski J."/>
            <person name="Ruckert C."/>
        </authorList>
    </citation>
    <scope>NUCLEOTIDE SEQUENCE</scope>
    <source>
        <strain evidence="2">CGMCC 1.6293</strain>
    </source>
</reference>
<dbReference type="EMBL" id="BMLF01000001">
    <property type="protein sequence ID" value="GGL98044.1"/>
    <property type="molecule type" value="Genomic_DNA"/>
</dbReference>
<reference evidence="2" key="2">
    <citation type="submission" date="2020-09" db="EMBL/GenBank/DDBJ databases">
        <authorList>
            <person name="Sun Q."/>
            <person name="Zhou Y."/>
        </authorList>
    </citation>
    <scope>NUCLEOTIDE SEQUENCE</scope>
    <source>
        <strain evidence="2">CGMCC 1.6293</strain>
    </source>
</reference>
<sequence>MNKAITDGILFMPPAFAAGLGDWSKGDGTAGSDTYDGDVAAALVSADADFGGCLELLKGSATQKLRYMGETPILPGCYLRVTARVKAVSGNLPSVRIAGWAGDGADSHVTGLVEAGPAVPLTQYGEVVEVSAIVGTGNRQGVDMVWGTAPVYGHFGLDLTGPNGGVVRIDDLVIEDVTELFLRKMMPWVDVRDFGALGDGVTDDLPAFEAADAAAEGRLVMVSEGTYFLGGSLTLDSRVQFEGTVVMAAGSILSLTRNFDLPSYIDAFGDEELAFRKAFQSLLNDSQHESLDMCGRRVIVTGPIDMAAAVANKTTFSTRRHIRNGQFDAAETSAWDTDTVTSQASYSPASALKLTNVVNVANVQVGSLVTGNGVGREVYVRDRNVGAQEITLSAPLHDAAGTQTYTFRRFKYMLDFSGFDDFDKFSMSDIEFRLSGRCSGILLPPSGLIFHVRDCVINKPKDRGITSHGEGCQGMLIDRCQFLSDEGGVKSADRVSIALNANANDVKLRDNRIVQFRHFAVLAGTGTIITGNHWFQGDDENNAVRTPGLVLTHPNTRATINGNYVDNCFIEWGNEHDAAPGFSSEFSFSGLSVTDNVFLCSDVAPWFTFLVVKPYGAGHFLNGLAVTGNIFRVIHGEIDRVESVDTSFADLDYDRCKNVTFSDNMFNSVTVGVVNPVLIRHDQASVSDTWTVDCAPKLPFGGWAQTVEGVVANGRIERSGGTGHWGLPYVKLREGANRDQVTLNWEVPVSGTVSVIVRMDDAL</sequence>
<comment type="caution">
    <text evidence="2">The sequence shown here is derived from an EMBL/GenBank/DDBJ whole genome shotgun (WGS) entry which is preliminary data.</text>
</comment>
<organism evidence="2 3">
    <name type="scientific">Pseudooceanicola nanhaiensis</name>
    <dbReference type="NCBI Taxonomy" id="375761"/>
    <lineage>
        <taxon>Bacteria</taxon>
        <taxon>Pseudomonadati</taxon>
        <taxon>Pseudomonadota</taxon>
        <taxon>Alphaproteobacteria</taxon>
        <taxon>Rhodobacterales</taxon>
        <taxon>Paracoccaceae</taxon>
        <taxon>Pseudooceanicola</taxon>
    </lineage>
</organism>
<evidence type="ECO:0000313" key="3">
    <source>
        <dbReference type="Proteomes" id="UP000649829"/>
    </source>
</evidence>
<dbReference type="RefSeq" id="WP_028288069.1">
    <property type="nucleotide sequence ID" value="NZ_BMLF01000001.1"/>
</dbReference>
<evidence type="ECO:0000313" key="2">
    <source>
        <dbReference type="EMBL" id="GGL98044.1"/>
    </source>
</evidence>
<dbReference type="InterPro" id="IPR024535">
    <property type="entry name" value="RHGA/B-epi-like_pectate_lyase"/>
</dbReference>
<dbReference type="Gene3D" id="2.160.20.10">
    <property type="entry name" value="Single-stranded right-handed beta-helix, Pectin lyase-like"/>
    <property type="match status" value="1"/>
</dbReference>
<name>A0A917SVW2_9RHOB</name>
<proteinExistence type="predicted"/>
<dbReference type="InterPro" id="IPR012334">
    <property type="entry name" value="Pectin_lyas_fold"/>
</dbReference>
<accession>A0A917SVW2</accession>
<dbReference type="SUPFAM" id="SSF51126">
    <property type="entry name" value="Pectin lyase-like"/>
    <property type="match status" value="1"/>
</dbReference>
<dbReference type="Proteomes" id="UP000649829">
    <property type="component" value="Unassembled WGS sequence"/>
</dbReference>
<feature type="domain" description="Rhamnogalacturonase A/B/Epimerase-like pectate lyase" evidence="1">
    <location>
        <begin position="188"/>
        <end position="266"/>
    </location>
</feature>
<gene>
    <name evidence="2" type="ORF">GCM10011534_20130</name>
</gene>
<dbReference type="InterPro" id="IPR011050">
    <property type="entry name" value="Pectin_lyase_fold/virulence"/>
</dbReference>
<protein>
    <recommendedName>
        <fullName evidence="1">Rhamnogalacturonase A/B/Epimerase-like pectate lyase domain-containing protein</fullName>
    </recommendedName>
</protein>